<keyword evidence="2" id="KW-0808">Transferase</keyword>
<feature type="compositionally biased region" description="Basic and acidic residues" evidence="9">
    <location>
        <begin position="249"/>
        <end position="259"/>
    </location>
</feature>
<dbReference type="PROSITE" id="PS50994">
    <property type="entry name" value="INTEGRASE"/>
    <property type="match status" value="1"/>
</dbReference>
<dbReference type="SUPFAM" id="SSF50630">
    <property type="entry name" value="Acid proteases"/>
    <property type="match status" value="1"/>
</dbReference>
<dbReference type="GO" id="GO:0004523">
    <property type="term" value="F:RNA-DNA hybrid ribonuclease activity"/>
    <property type="evidence" value="ECO:0007669"/>
    <property type="project" value="InterPro"/>
</dbReference>
<keyword evidence="4" id="KW-0540">Nuclease</keyword>
<dbReference type="Gene3D" id="3.30.70.270">
    <property type="match status" value="2"/>
</dbReference>
<dbReference type="InterPro" id="IPR000477">
    <property type="entry name" value="RT_dom"/>
</dbReference>
<evidence type="ECO:0000256" key="8">
    <source>
        <dbReference type="ARBA" id="ARBA00023172"/>
    </source>
</evidence>
<dbReference type="Gene3D" id="3.30.420.10">
    <property type="entry name" value="Ribonuclease H-like superfamily/Ribonuclease H"/>
    <property type="match status" value="2"/>
</dbReference>
<dbReference type="GO" id="GO:0003676">
    <property type="term" value="F:nucleic acid binding"/>
    <property type="evidence" value="ECO:0007669"/>
    <property type="project" value="InterPro"/>
</dbReference>
<dbReference type="Pfam" id="PF00078">
    <property type="entry name" value="RVT_1"/>
    <property type="match status" value="1"/>
</dbReference>
<dbReference type="InterPro" id="IPR002156">
    <property type="entry name" value="RNaseH_domain"/>
</dbReference>
<dbReference type="SUPFAM" id="SSF56672">
    <property type="entry name" value="DNA/RNA polymerases"/>
    <property type="match status" value="1"/>
</dbReference>
<dbReference type="GO" id="GO:0003964">
    <property type="term" value="F:RNA-directed DNA polymerase activity"/>
    <property type="evidence" value="ECO:0007669"/>
    <property type="project" value="UniProtKB-KW"/>
</dbReference>
<name>A0A2N9H099_FAGSY</name>
<evidence type="ECO:0000256" key="3">
    <source>
        <dbReference type="ARBA" id="ARBA00022695"/>
    </source>
</evidence>
<accession>A0A2N9H099</accession>
<feature type="compositionally biased region" description="Basic and acidic residues" evidence="9">
    <location>
        <begin position="1"/>
        <end position="10"/>
    </location>
</feature>
<keyword evidence="7" id="KW-0695">RNA-directed DNA polymerase</keyword>
<dbReference type="Pfam" id="PF17917">
    <property type="entry name" value="RT_RNaseH"/>
    <property type="match status" value="1"/>
</dbReference>
<dbReference type="GO" id="GO:0006310">
    <property type="term" value="P:DNA recombination"/>
    <property type="evidence" value="ECO:0007669"/>
    <property type="project" value="UniProtKB-KW"/>
</dbReference>
<dbReference type="EC" id="2.7.7.49" evidence="1"/>
<dbReference type="Pfam" id="PF17921">
    <property type="entry name" value="Integrase_H2C2"/>
    <property type="match status" value="1"/>
</dbReference>
<dbReference type="InterPro" id="IPR001584">
    <property type="entry name" value="Integrase_cat-core"/>
</dbReference>
<dbReference type="InterPro" id="IPR012337">
    <property type="entry name" value="RNaseH-like_sf"/>
</dbReference>
<keyword evidence="8" id="KW-0233">DNA recombination</keyword>
<gene>
    <name evidence="11" type="ORF">FSB_LOCUS35819</name>
</gene>
<organism evidence="11">
    <name type="scientific">Fagus sylvatica</name>
    <name type="common">Beechnut</name>
    <dbReference type="NCBI Taxonomy" id="28930"/>
    <lineage>
        <taxon>Eukaryota</taxon>
        <taxon>Viridiplantae</taxon>
        <taxon>Streptophyta</taxon>
        <taxon>Embryophyta</taxon>
        <taxon>Tracheophyta</taxon>
        <taxon>Spermatophyta</taxon>
        <taxon>Magnoliopsida</taxon>
        <taxon>eudicotyledons</taxon>
        <taxon>Gunneridae</taxon>
        <taxon>Pentapetalae</taxon>
        <taxon>rosids</taxon>
        <taxon>fabids</taxon>
        <taxon>Fagales</taxon>
        <taxon>Fagaceae</taxon>
        <taxon>Fagus</taxon>
    </lineage>
</organism>
<dbReference type="Pfam" id="PF13456">
    <property type="entry name" value="RVT_3"/>
    <property type="match status" value="1"/>
</dbReference>
<dbReference type="CDD" id="cd01647">
    <property type="entry name" value="RT_LTR"/>
    <property type="match status" value="1"/>
</dbReference>
<protein>
    <recommendedName>
        <fullName evidence="1">RNA-directed DNA polymerase</fullName>
        <ecNumber evidence="1">2.7.7.49</ecNumber>
    </recommendedName>
</protein>
<dbReference type="Gene3D" id="1.10.340.70">
    <property type="match status" value="1"/>
</dbReference>
<dbReference type="SUPFAM" id="SSF53098">
    <property type="entry name" value="Ribonuclease H-like"/>
    <property type="match status" value="2"/>
</dbReference>
<evidence type="ECO:0000256" key="5">
    <source>
        <dbReference type="ARBA" id="ARBA00022759"/>
    </source>
</evidence>
<feature type="region of interest" description="Disordered" evidence="9">
    <location>
        <begin position="60"/>
        <end position="81"/>
    </location>
</feature>
<evidence type="ECO:0000256" key="6">
    <source>
        <dbReference type="ARBA" id="ARBA00022801"/>
    </source>
</evidence>
<dbReference type="InterPro" id="IPR043128">
    <property type="entry name" value="Rev_trsase/Diguanyl_cyclase"/>
</dbReference>
<dbReference type="GO" id="GO:0015074">
    <property type="term" value="P:DNA integration"/>
    <property type="evidence" value="ECO:0007669"/>
    <property type="project" value="InterPro"/>
</dbReference>
<dbReference type="Pfam" id="PF03732">
    <property type="entry name" value="Retrotrans_gag"/>
    <property type="match status" value="1"/>
</dbReference>
<evidence type="ECO:0000256" key="2">
    <source>
        <dbReference type="ARBA" id="ARBA00022679"/>
    </source>
</evidence>
<keyword evidence="6" id="KW-0378">Hydrolase</keyword>
<feature type="compositionally biased region" description="Polar residues" evidence="9">
    <location>
        <begin position="260"/>
        <end position="270"/>
    </location>
</feature>
<proteinExistence type="predicted"/>
<reference evidence="11" key="1">
    <citation type="submission" date="2018-02" db="EMBL/GenBank/DDBJ databases">
        <authorList>
            <person name="Cohen D.B."/>
            <person name="Kent A.D."/>
        </authorList>
    </citation>
    <scope>NUCLEOTIDE SEQUENCE</scope>
</reference>
<dbReference type="InterPro" id="IPR036397">
    <property type="entry name" value="RNaseH_sf"/>
</dbReference>
<feature type="region of interest" description="Disordered" evidence="9">
    <location>
        <begin position="1"/>
        <end position="25"/>
    </location>
</feature>
<dbReference type="InterPro" id="IPR041588">
    <property type="entry name" value="Integrase_H2C2"/>
</dbReference>
<evidence type="ECO:0000256" key="7">
    <source>
        <dbReference type="ARBA" id="ARBA00022918"/>
    </source>
</evidence>
<dbReference type="InterPro" id="IPR043502">
    <property type="entry name" value="DNA/RNA_pol_sf"/>
</dbReference>
<evidence type="ECO:0000256" key="9">
    <source>
        <dbReference type="SAM" id="MobiDB-lite"/>
    </source>
</evidence>
<evidence type="ECO:0000256" key="1">
    <source>
        <dbReference type="ARBA" id="ARBA00012493"/>
    </source>
</evidence>
<keyword evidence="3" id="KW-0548">Nucleotidyltransferase</keyword>
<dbReference type="PANTHER" id="PTHR37984:SF5">
    <property type="entry name" value="PROTEIN NYNRIN-LIKE"/>
    <property type="match status" value="1"/>
</dbReference>
<dbReference type="InterPro" id="IPR021109">
    <property type="entry name" value="Peptidase_aspartic_dom_sf"/>
</dbReference>
<dbReference type="InterPro" id="IPR005162">
    <property type="entry name" value="Retrotrans_gag_dom"/>
</dbReference>
<evidence type="ECO:0000259" key="10">
    <source>
        <dbReference type="PROSITE" id="PS50994"/>
    </source>
</evidence>
<dbReference type="InterPro" id="IPR050951">
    <property type="entry name" value="Retrovirus_Pol_polyprotein"/>
</dbReference>
<feature type="compositionally biased region" description="Basic and acidic residues" evidence="9">
    <location>
        <begin position="69"/>
        <end position="81"/>
    </location>
</feature>
<feature type="region of interest" description="Disordered" evidence="9">
    <location>
        <begin position="248"/>
        <end position="286"/>
    </location>
</feature>
<evidence type="ECO:0000256" key="4">
    <source>
        <dbReference type="ARBA" id="ARBA00022722"/>
    </source>
</evidence>
<sequence>MSAEAWKARVLDPPQPPPSDPNREVLPTNLMLELIQGLQQTQGELAEAIKQLKEKDAGVKTLPQNEGGNQEKPHQDSVSHNKETTFVTMSDVANLVKQEREKNPKKPRLFFIDSIGAYAGNGDLCLCEFSKSLDDRAYTWYTTLPPGSVKVWEDMVELFCGKYFQAKEKITLVNLHITKQVSGEDLLRYIHRFRDISLDCYANYEEDELVGVCIDNMLLEFRAHLKNLDISRFAQLLQKAWKTALSVKPHTEKPKEKKSQPQVLTVSTVNNKRKKSSERSFEEPPPPVPCTLEEMMAILNKWVADGVVMLSEVSKKATEEDKKNPKFCYFHQYLHHSKTDCWTLRRKFHEKIQDGTLELPQVRQKVHVDPFLKHKDRAVVSVVIHGSASDADMDEPVAASSTMTPTAIKTLPRNPRFQSLFNQLGLNPEACTAATKTIMAITADSGAHCFTVETHANHRRPLYLSAIINEVQVRRALVDTSSYINLIPLSTIQAAKISQKKIQGTPMEIKGFGGIGEYTKGHIQLVLKVGPIVALTWFHVVDSMVPYHILLGRPWLHKHQFIPSTYHQCVKGRLNGKLIRIAANPTLFDQSESHFVETALYDEVAPNGKGSVGQKLVPARASHSVWVPVYQMGALFTACEDAAESTATDSKISAKEELEDAEETAFRTPIGNFYYTVMSFGLKNVKATYQRTMTVMFHDMMHREIEDYVDDIVVKSKTRKDHFGILKKVFERCQLYKLKMNPFKCAFGVSAGKFLGFLVHQRGIDVDPARASAIAAMKPPTTHKELKSFLGKLSYIRKFIPGLAAVTSTFAPLLKKGAPFHWSTECQAFEKVQNIMTKLSTVCAPIFGKPLRLYLASNSQAIGALIAQEDGSGIEQPVYYVSRALKDAESRYSGAERSSLALIYVSQRLQHYFLAHKIQLMTKSHPIRSLLQRPVLFDRLAQWLLQLSQYEIITEIPTAIKSQAIADLLAQFPGEDNSFISDEVPEEINKVFLAGASIVLYKDDGEAVTKSVKFDFPCSNNAAEYEAYLAGLAIAYDMGIKHLRVIGDSNLVIEHAQRNENRYANALATLGSQITFEGEEMDVTIYLREIKDYTLISGDLYRRLLGGVLARCSSLEKPNMSVEAAEVQSQCLTYQFHYSNEEDIYRLKRLALRYFMEGGTLFWKGFHGEPLRCLSLSKSQMVMKETHTRECGEHQGKKRLYQCLLTFGYYWSTMKKDAADFVKTCHTCQVQANLIHTHPTSLQNMATPWPFHTWGLDLIGPINPASGGYIWILVATEYFMKWVEVIPLRKAIGAAVANFIQEHIITRFGIPYKLISDNGTPFINKDVREVLEHYRVKHRLSTLYYPQGNGQAEATNKMLLQILSKMVFDYGNNWGAHLANVLWAYRSSPKTTTDFTPFSLVYGTDTISPTELVVPSPRVMQGSELEADANMCAEARMVDLEGLDEARDLAKARSQMNYQKMVNVYSKALQVRIFVE</sequence>
<dbReference type="EMBL" id="OIVN01002984">
    <property type="protein sequence ID" value="SPD07937.1"/>
    <property type="molecule type" value="Genomic_DNA"/>
</dbReference>
<dbReference type="PANTHER" id="PTHR37984">
    <property type="entry name" value="PROTEIN CBG26694"/>
    <property type="match status" value="1"/>
</dbReference>
<evidence type="ECO:0000313" key="11">
    <source>
        <dbReference type="EMBL" id="SPD07937.1"/>
    </source>
</evidence>
<dbReference type="Pfam" id="PF00665">
    <property type="entry name" value="rve"/>
    <property type="match status" value="1"/>
</dbReference>
<dbReference type="CDD" id="cd00303">
    <property type="entry name" value="retropepsin_like"/>
    <property type="match status" value="1"/>
</dbReference>
<dbReference type="InterPro" id="IPR041373">
    <property type="entry name" value="RT_RNaseH"/>
</dbReference>
<dbReference type="Gene3D" id="2.40.70.10">
    <property type="entry name" value="Acid Proteases"/>
    <property type="match status" value="1"/>
</dbReference>
<keyword evidence="5" id="KW-0255">Endonuclease</keyword>
<feature type="domain" description="Integrase catalytic" evidence="10">
    <location>
        <begin position="1246"/>
        <end position="1405"/>
    </location>
</feature>